<evidence type="ECO:0000256" key="2">
    <source>
        <dbReference type="ARBA" id="ARBA00010846"/>
    </source>
</evidence>
<dbReference type="Gene3D" id="1.25.40.420">
    <property type="match status" value="1"/>
</dbReference>
<dbReference type="PANTHER" id="PTHR26379:SF474">
    <property type="entry name" value="OS08G0228200 PROTEIN"/>
    <property type="match status" value="1"/>
</dbReference>
<evidence type="ECO:0000259" key="3">
    <source>
        <dbReference type="PROSITE" id="PS50144"/>
    </source>
</evidence>
<feature type="domain" description="MATH" evidence="3">
    <location>
        <begin position="1"/>
        <end position="116"/>
    </location>
</feature>
<sequence>MAASQGPLAVTASRNTAEEYDYSDYEYYQEQEAAAEAEYREYISLYLEHVSGATEANVVFDFRLINPVTGQSSPEHSNSGVFNHLHNSRGAACFIKKSELEASYVGDDRLVIECGVIVILSAPVSRSKTGWEIQVPSSDMLDSLGKLQESGKRYAMERMKFMCESILCKRLDINNVATILAIADQHHCNNLKNACIEYISSLNRMDDVLVSRGYEHLKRTCPDVVMDLWETAAKSRRI</sequence>
<name>A0A1E5VM09_9POAL</name>
<dbReference type="InterPro" id="IPR008974">
    <property type="entry name" value="TRAF-like"/>
</dbReference>
<protein>
    <recommendedName>
        <fullName evidence="3">MATH domain-containing protein</fullName>
    </recommendedName>
</protein>
<evidence type="ECO:0000313" key="5">
    <source>
        <dbReference type="Proteomes" id="UP000095767"/>
    </source>
</evidence>
<organism evidence="4 5">
    <name type="scientific">Dichanthelium oligosanthes</name>
    <dbReference type="NCBI Taxonomy" id="888268"/>
    <lineage>
        <taxon>Eukaryota</taxon>
        <taxon>Viridiplantae</taxon>
        <taxon>Streptophyta</taxon>
        <taxon>Embryophyta</taxon>
        <taxon>Tracheophyta</taxon>
        <taxon>Spermatophyta</taxon>
        <taxon>Magnoliopsida</taxon>
        <taxon>Liliopsida</taxon>
        <taxon>Poales</taxon>
        <taxon>Poaceae</taxon>
        <taxon>PACMAD clade</taxon>
        <taxon>Panicoideae</taxon>
        <taxon>Panicodae</taxon>
        <taxon>Paniceae</taxon>
        <taxon>Dichantheliinae</taxon>
        <taxon>Dichanthelium</taxon>
    </lineage>
</organism>
<comment type="similarity">
    <text evidence="2">Belongs to the Tdpoz family.</text>
</comment>
<proteinExistence type="inferred from homology"/>
<dbReference type="PROSITE" id="PS50144">
    <property type="entry name" value="MATH"/>
    <property type="match status" value="1"/>
</dbReference>
<dbReference type="InterPro" id="IPR002083">
    <property type="entry name" value="MATH/TRAF_dom"/>
</dbReference>
<reference evidence="4 5" key="1">
    <citation type="submission" date="2016-09" db="EMBL/GenBank/DDBJ databases">
        <title>The draft genome of Dichanthelium oligosanthes: A C3 panicoid grass species.</title>
        <authorList>
            <person name="Studer A.J."/>
            <person name="Schnable J.C."/>
            <person name="Brutnell T.P."/>
        </authorList>
    </citation>
    <scope>NUCLEOTIDE SEQUENCE [LARGE SCALE GENOMIC DNA]</scope>
    <source>
        <strain evidence="5">cv. Kellogg 1175</strain>
        <tissue evidence="4">Leaf</tissue>
    </source>
</reference>
<evidence type="ECO:0000313" key="4">
    <source>
        <dbReference type="EMBL" id="OEL26094.1"/>
    </source>
</evidence>
<dbReference type="Proteomes" id="UP000095767">
    <property type="component" value="Unassembled WGS sequence"/>
</dbReference>
<dbReference type="STRING" id="888268.A0A1E5VM09"/>
<dbReference type="PANTHER" id="PTHR26379">
    <property type="entry name" value="BTB/POZ AND MATH DOMAIN-CONTAINING PROTEIN 1"/>
    <property type="match status" value="1"/>
</dbReference>
<dbReference type="InterPro" id="IPR056423">
    <property type="entry name" value="BACK_BPM_SPOP"/>
</dbReference>
<evidence type="ECO:0000256" key="1">
    <source>
        <dbReference type="ARBA" id="ARBA00004906"/>
    </source>
</evidence>
<dbReference type="CDD" id="cd00121">
    <property type="entry name" value="MATH"/>
    <property type="match status" value="1"/>
</dbReference>
<dbReference type="GO" id="GO:0016567">
    <property type="term" value="P:protein ubiquitination"/>
    <property type="evidence" value="ECO:0007669"/>
    <property type="project" value="InterPro"/>
</dbReference>
<dbReference type="EMBL" id="LWDX02035454">
    <property type="protein sequence ID" value="OEL26094.1"/>
    <property type="molecule type" value="Genomic_DNA"/>
</dbReference>
<comment type="caution">
    <text evidence="4">The sequence shown here is derived from an EMBL/GenBank/DDBJ whole genome shotgun (WGS) entry which is preliminary data.</text>
</comment>
<dbReference type="InterPro" id="IPR045005">
    <property type="entry name" value="BPM1-6"/>
</dbReference>
<dbReference type="OrthoDB" id="6359816at2759"/>
<dbReference type="Gene3D" id="2.60.210.10">
    <property type="entry name" value="Apoptosis, Tumor Necrosis Factor Receptor Associated Protein 2, Chain A"/>
    <property type="match status" value="1"/>
</dbReference>
<dbReference type="SUPFAM" id="SSF49599">
    <property type="entry name" value="TRAF domain-like"/>
    <property type="match status" value="1"/>
</dbReference>
<keyword evidence="5" id="KW-1185">Reference proteome</keyword>
<dbReference type="Pfam" id="PF24570">
    <property type="entry name" value="BACK_BPM_SPOP"/>
    <property type="match status" value="1"/>
</dbReference>
<accession>A0A1E5VM09</accession>
<gene>
    <name evidence="4" type="ORF">BAE44_0012888</name>
</gene>
<comment type="pathway">
    <text evidence="1">Protein modification; protein ubiquitination.</text>
</comment>
<dbReference type="AlphaFoldDB" id="A0A1E5VM09"/>
<dbReference type="Pfam" id="PF22486">
    <property type="entry name" value="MATH_2"/>
    <property type="match status" value="1"/>
</dbReference>